<evidence type="ECO:0000259" key="7">
    <source>
        <dbReference type="Pfam" id="PF01764"/>
    </source>
</evidence>
<name>A0A445J7N4_GLYSO</name>
<gene>
    <name evidence="9" type="ORF">D0Y65_019187</name>
</gene>
<dbReference type="InterPro" id="IPR041266">
    <property type="entry name" value="EDS1_EP"/>
</dbReference>
<dbReference type="Gene3D" id="3.40.50.1820">
    <property type="entry name" value="alpha/beta hydrolase"/>
    <property type="match status" value="1"/>
</dbReference>
<organism evidence="9 10">
    <name type="scientific">Glycine soja</name>
    <name type="common">Wild soybean</name>
    <dbReference type="NCBI Taxonomy" id="3848"/>
    <lineage>
        <taxon>Eukaryota</taxon>
        <taxon>Viridiplantae</taxon>
        <taxon>Streptophyta</taxon>
        <taxon>Embryophyta</taxon>
        <taxon>Tracheophyta</taxon>
        <taxon>Spermatophyta</taxon>
        <taxon>Magnoliopsida</taxon>
        <taxon>eudicotyledons</taxon>
        <taxon>Gunneridae</taxon>
        <taxon>Pentapetalae</taxon>
        <taxon>rosids</taxon>
        <taxon>fabids</taxon>
        <taxon>Fabales</taxon>
        <taxon>Fabaceae</taxon>
        <taxon>Papilionoideae</taxon>
        <taxon>50 kb inversion clade</taxon>
        <taxon>NPAAA clade</taxon>
        <taxon>indigoferoid/millettioid clade</taxon>
        <taxon>Phaseoleae</taxon>
        <taxon>Glycine</taxon>
        <taxon>Glycine subgen. Soja</taxon>
    </lineage>
</organism>
<feature type="domain" description="EDS1 EP" evidence="8">
    <location>
        <begin position="399"/>
        <end position="614"/>
    </location>
</feature>
<dbReference type="PANTHER" id="PTHR47413:SF2">
    <property type="entry name" value="LIPASE-LIKE PAD4"/>
    <property type="match status" value="1"/>
</dbReference>
<keyword evidence="6" id="KW-0539">Nucleus</keyword>
<dbReference type="InterPro" id="IPR002921">
    <property type="entry name" value="Fungal_lipase-type"/>
</dbReference>
<dbReference type="Pfam" id="PF18117">
    <property type="entry name" value="EDS1_EP"/>
    <property type="match status" value="1"/>
</dbReference>
<keyword evidence="3" id="KW-0963">Cytoplasm</keyword>
<dbReference type="GO" id="GO:0006629">
    <property type="term" value="P:lipid metabolic process"/>
    <property type="evidence" value="ECO:0007669"/>
    <property type="project" value="InterPro"/>
</dbReference>
<protein>
    <submittedName>
        <fullName evidence="9">Lipase-like PAD4 isoform A</fullName>
    </submittedName>
</protein>
<feature type="domain" description="Fungal lipase-type" evidence="7">
    <location>
        <begin position="91"/>
        <end position="206"/>
    </location>
</feature>
<evidence type="ECO:0000256" key="4">
    <source>
        <dbReference type="ARBA" id="ARBA00022801"/>
    </source>
</evidence>
<dbReference type="InterPro" id="IPR029058">
    <property type="entry name" value="AB_hydrolase_fold"/>
</dbReference>
<dbReference type="SMR" id="A0A445J7N4"/>
<dbReference type="SUPFAM" id="SSF53474">
    <property type="entry name" value="alpha/beta-Hydrolases"/>
    <property type="match status" value="1"/>
</dbReference>
<dbReference type="GO" id="GO:0005634">
    <property type="term" value="C:nucleus"/>
    <property type="evidence" value="ECO:0007669"/>
    <property type="project" value="UniProtKB-SubCell"/>
</dbReference>
<dbReference type="CDD" id="cd00519">
    <property type="entry name" value="Lipase_3"/>
    <property type="match status" value="1"/>
</dbReference>
<dbReference type="GO" id="GO:0006952">
    <property type="term" value="P:defense response"/>
    <property type="evidence" value="ECO:0007669"/>
    <property type="project" value="UniProtKB-KW"/>
</dbReference>
<keyword evidence="4" id="KW-0378">Hydrolase</keyword>
<dbReference type="GO" id="GO:0005737">
    <property type="term" value="C:cytoplasm"/>
    <property type="evidence" value="ECO:0007669"/>
    <property type="project" value="UniProtKB-SubCell"/>
</dbReference>
<dbReference type="AlphaFoldDB" id="A0A445J7N4"/>
<evidence type="ECO:0000256" key="2">
    <source>
        <dbReference type="ARBA" id="ARBA00004496"/>
    </source>
</evidence>
<dbReference type="GO" id="GO:0016787">
    <property type="term" value="F:hydrolase activity"/>
    <property type="evidence" value="ECO:0007669"/>
    <property type="project" value="UniProtKB-KW"/>
</dbReference>
<comment type="subcellular location">
    <subcellularLocation>
        <location evidence="2">Cytoplasm</location>
    </subcellularLocation>
    <subcellularLocation>
        <location evidence="1">Nucleus</location>
    </subcellularLocation>
</comment>
<dbReference type="Proteomes" id="UP000289340">
    <property type="component" value="Chromosome 8"/>
</dbReference>
<evidence type="ECO:0000256" key="3">
    <source>
        <dbReference type="ARBA" id="ARBA00022490"/>
    </source>
</evidence>
<sequence>MRMASNETSPFESREMLASFVSSTPLLSDSWRLCTQANATPFLTFVTERVGASVYVAFSGVHMAGESDPNWRNLTPLYSIGGLPLFSSRRSKEWEEPVMVHAGILNLFFSLFNSFQNQMLEIVGNKDTKSVVITGHSIGGATASLCTLWLLSYLQSISSSVSILCITYGAPLIGNESFSQTIFKERWGGNFCHVVSKHDIMPRLLFAPITSLSTQLNSLLQFWHLSMTSPDFGKLANQISEKEKDKLFTAVMDYLEAATQDGEKSAPILFHPFGSYFFVSEEGAVCVDSPSAIIKMMHLMLATSSPASSIEDHLKYGDYVNKMSAQTLYQSNSMQKNIPDSSYEAGLELAIQSSGIANQEPAITSAKECLKTTRRMGPSPTLNAASLAVSLSKVVPYRAQIEWYKTWCDEQDDQMGYYDSFKSRDSSSSKRDMKININRCKLARFWNNVIDMLERGELPHDFDKRAKWVNTSHFYKLLVEPLDIAEYYGKGMHRTKGHYMQHGRERRYEIFDRWWKDKTVTTGREENKERSKFASLTQDSCFWARVEEARDWLNCVRSERDTNKLALLWDKIENFEKYAIDLIENKEVSGDVLFKNSSYSIWVEDLRELKQLKAKVQRFPRQFTGFLDGEVVP</sequence>
<dbReference type="Pfam" id="PF01764">
    <property type="entry name" value="Lipase_3"/>
    <property type="match status" value="1"/>
</dbReference>
<dbReference type="Gramene" id="XM_028386639.1">
    <property type="protein sequence ID" value="XP_028242440.1"/>
    <property type="gene ID" value="LOC114420927"/>
</dbReference>
<keyword evidence="5" id="KW-0611">Plant defense</keyword>
<proteinExistence type="predicted"/>
<reference evidence="9 10" key="1">
    <citation type="submission" date="2018-09" db="EMBL/GenBank/DDBJ databases">
        <title>A high-quality reference genome of wild soybean provides a powerful tool to mine soybean genomes.</title>
        <authorList>
            <person name="Xie M."/>
            <person name="Chung C.Y.L."/>
            <person name="Li M.-W."/>
            <person name="Wong F.-L."/>
            <person name="Chan T.-F."/>
            <person name="Lam H.-M."/>
        </authorList>
    </citation>
    <scope>NUCLEOTIDE SEQUENCE [LARGE SCALE GENOMIC DNA]</scope>
    <source>
        <strain evidence="10">cv. W05</strain>
        <tissue evidence="9">Hypocotyl of etiolated seedlings</tissue>
    </source>
</reference>
<evidence type="ECO:0000256" key="5">
    <source>
        <dbReference type="ARBA" id="ARBA00022821"/>
    </source>
</evidence>
<evidence type="ECO:0000256" key="1">
    <source>
        <dbReference type="ARBA" id="ARBA00004123"/>
    </source>
</evidence>
<keyword evidence="10" id="KW-1185">Reference proteome</keyword>
<accession>A0A445J7N4</accession>
<comment type="caution">
    <text evidence="9">The sequence shown here is derived from an EMBL/GenBank/DDBJ whole genome shotgun (WGS) entry which is preliminary data.</text>
</comment>
<evidence type="ECO:0000256" key="6">
    <source>
        <dbReference type="ARBA" id="ARBA00023242"/>
    </source>
</evidence>
<evidence type="ECO:0000259" key="8">
    <source>
        <dbReference type="Pfam" id="PF18117"/>
    </source>
</evidence>
<evidence type="ECO:0000313" key="9">
    <source>
        <dbReference type="EMBL" id="RZB94494.1"/>
    </source>
</evidence>
<evidence type="ECO:0000313" key="10">
    <source>
        <dbReference type="Proteomes" id="UP000289340"/>
    </source>
</evidence>
<dbReference type="PANTHER" id="PTHR47413">
    <property type="entry name" value="LIPASE-LIKE PAD4"/>
    <property type="match status" value="1"/>
</dbReference>
<dbReference type="EMBL" id="QZWG01000008">
    <property type="protein sequence ID" value="RZB94494.1"/>
    <property type="molecule type" value="Genomic_DNA"/>
</dbReference>